<dbReference type="EC" id="3.2.1.14" evidence="2"/>
<dbReference type="PROSITE" id="PS50853">
    <property type="entry name" value="FN3"/>
    <property type="match status" value="1"/>
</dbReference>
<dbReference type="InterPro" id="IPR036116">
    <property type="entry name" value="FN3_sf"/>
</dbReference>
<evidence type="ECO:0000256" key="5">
    <source>
        <dbReference type="ARBA" id="ARBA00023326"/>
    </source>
</evidence>
<feature type="domain" description="Fibronectin type-III" evidence="7">
    <location>
        <begin position="192"/>
        <end position="273"/>
    </location>
</feature>
<dbReference type="Pfam" id="PF02018">
    <property type="entry name" value="CBM_4_9"/>
    <property type="match status" value="1"/>
</dbReference>
<dbReference type="Pfam" id="PF00041">
    <property type="entry name" value="fn3"/>
    <property type="match status" value="1"/>
</dbReference>
<dbReference type="PANTHER" id="PTHR45708:SF49">
    <property type="entry name" value="ENDOCHITINASE"/>
    <property type="match status" value="1"/>
</dbReference>
<dbReference type="InterPro" id="IPR050542">
    <property type="entry name" value="Glycosyl_Hydrlase18_Chitinase"/>
</dbReference>
<dbReference type="SMART" id="SM00636">
    <property type="entry name" value="Glyco_18"/>
    <property type="match status" value="1"/>
</dbReference>
<evidence type="ECO:0000256" key="2">
    <source>
        <dbReference type="ARBA" id="ARBA00012729"/>
    </source>
</evidence>
<keyword evidence="4 6" id="KW-0326">Glycosidase</keyword>
<dbReference type="SUPFAM" id="SSF51445">
    <property type="entry name" value="(Trans)glycosidases"/>
    <property type="match status" value="1"/>
</dbReference>
<dbReference type="SUPFAM" id="SSF49785">
    <property type="entry name" value="Galactose-binding domain-like"/>
    <property type="match status" value="1"/>
</dbReference>
<dbReference type="RefSeq" id="WP_124274423.1">
    <property type="nucleotide sequence ID" value="NZ_RDBM01000035.1"/>
</dbReference>
<keyword evidence="5" id="KW-0624">Polysaccharide degradation</keyword>
<name>A0A652KTR1_9ACTN</name>
<dbReference type="SMART" id="SM00060">
    <property type="entry name" value="FN3"/>
    <property type="match status" value="1"/>
</dbReference>
<keyword evidence="3 6" id="KW-0378">Hydrolase</keyword>
<evidence type="ECO:0000313" key="9">
    <source>
        <dbReference type="EMBL" id="TXS27122.1"/>
    </source>
</evidence>
<evidence type="ECO:0000256" key="3">
    <source>
        <dbReference type="ARBA" id="ARBA00022801"/>
    </source>
</evidence>
<evidence type="ECO:0000256" key="6">
    <source>
        <dbReference type="RuleBase" id="RU000489"/>
    </source>
</evidence>
<proteinExistence type="inferred from homology"/>
<dbReference type="Gene3D" id="2.60.120.260">
    <property type="entry name" value="Galactose-binding domain-like"/>
    <property type="match status" value="1"/>
</dbReference>
<protein>
    <recommendedName>
        <fullName evidence="2">chitinase</fullName>
        <ecNumber evidence="2">3.2.1.14</ecNumber>
    </recommendedName>
</protein>
<dbReference type="PANTHER" id="PTHR45708">
    <property type="entry name" value="ENDOCHITINASE"/>
    <property type="match status" value="1"/>
</dbReference>
<dbReference type="Gene3D" id="3.20.20.80">
    <property type="entry name" value="Glycosidases"/>
    <property type="match status" value="1"/>
</dbReference>
<feature type="domain" description="GH18" evidence="8">
    <location>
        <begin position="286"/>
        <end position="576"/>
    </location>
</feature>
<evidence type="ECO:0000256" key="4">
    <source>
        <dbReference type="ARBA" id="ARBA00023295"/>
    </source>
</evidence>
<dbReference type="InterPro" id="IPR001579">
    <property type="entry name" value="Glyco_hydro_18_chit_AS"/>
</dbReference>
<dbReference type="PROSITE" id="PS51910">
    <property type="entry name" value="GH18_2"/>
    <property type="match status" value="1"/>
</dbReference>
<dbReference type="SUPFAM" id="SSF49265">
    <property type="entry name" value="Fibronectin type III"/>
    <property type="match status" value="1"/>
</dbReference>
<dbReference type="InterPro" id="IPR013783">
    <property type="entry name" value="Ig-like_fold"/>
</dbReference>
<dbReference type="GO" id="GO:0000272">
    <property type="term" value="P:polysaccharide catabolic process"/>
    <property type="evidence" value="ECO:0007669"/>
    <property type="project" value="UniProtKB-KW"/>
</dbReference>
<dbReference type="InterPro" id="IPR011583">
    <property type="entry name" value="Chitinase_II/V-like_cat"/>
</dbReference>
<evidence type="ECO:0000256" key="1">
    <source>
        <dbReference type="ARBA" id="ARBA00009121"/>
    </source>
</evidence>
<dbReference type="InterPro" id="IPR017853">
    <property type="entry name" value="GH"/>
</dbReference>
<dbReference type="CDD" id="cd02871">
    <property type="entry name" value="GH18_chitinase_D-like"/>
    <property type="match status" value="1"/>
</dbReference>
<organism evidence="9">
    <name type="scientific">Streptomyces sp. gb1(2016)</name>
    <dbReference type="NCBI Taxonomy" id="1828321"/>
    <lineage>
        <taxon>Bacteria</taxon>
        <taxon>Bacillati</taxon>
        <taxon>Actinomycetota</taxon>
        <taxon>Actinomycetes</taxon>
        <taxon>Kitasatosporales</taxon>
        <taxon>Streptomycetaceae</taxon>
        <taxon>Streptomyces</taxon>
    </lineage>
</organism>
<dbReference type="Gene3D" id="2.60.40.10">
    <property type="entry name" value="Immunoglobulins"/>
    <property type="match status" value="1"/>
</dbReference>
<evidence type="ECO:0000259" key="8">
    <source>
        <dbReference type="PROSITE" id="PS51910"/>
    </source>
</evidence>
<dbReference type="EMBL" id="RDBM01000035">
    <property type="protein sequence ID" value="TXS27122.1"/>
    <property type="molecule type" value="Genomic_DNA"/>
</dbReference>
<dbReference type="InterPro" id="IPR003961">
    <property type="entry name" value="FN3_dom"/>
</dbReference>
<dbReference type="CDD" id="cd00063">
    <property type="entry name" value="FN3"/>
    <property type="match status" value="1"/>
</dbReference>
<dbReference type="GO" id="GO:0008843">
    <property type="term" value="F:endochitinase activity"/>
    <property type="evidence" value="ECO:0007669"/>
    <property type="project" value="UniProtKB-EC"/>
</dbReference>
<dbReference type="GO" id="GO:0008061">
    <property type="term" value="F:chitin binding"/>
    <property type="evidence" value="ECO:0007669"/>
    <property type="project" value="InterPro"/>
</dbReference>
<dbReference type="InterPro" id="IPR008979">
    <property type="entry name" value="Galactose-bd-like_sf"/>
</dbReference>
<gene>
    <name evidence="9" type="ORF">EAO74_13760</name>
</gene>
<accession>A0A652KTR1</accession>
<evidence type="ECO:0000259" key="7">
    <source>
        <dbReference type="PROSITE" id="PS50853"/>
    </source>
</evidence>
<comment type="similarity">
    <text evidence="1">Belongs to the glycosyl hydrolase 18 family. Chitinase class II subfamily.</text>
</comment>
<dbReference type="InterPro" id="IPR003305">
    <property type="entry name" value="CenC_carb-bd"/>
</dbReference>
<dbReference type="InterPro" id="IPR001223">
    <property type="entry name" value="Glyco_hydro18_cat"/>
</dbReference>
<dbReference type="AlphaFoldDB" id="A0A652KTR1"/>
<comment type="caution">
    <text evidence="9">The sequence shown here is derived from an EMBL/GenBank/DDBJ whole genome shotgun (WGS) entry which is preliminary data.</text>
</comment>
<reference evidence="9" key="1">
    <citation type="submission" date="2018-10" db="EMBL/GenBank/DDBJ databases">
        <authorList>
            <person name="Hariharan J."/>
            <person name="Choudoir M.J."/>
            <person name="Diebold P."/>
            <person name="Panke-Buisse K."/>
            <person name="Campbell A.N."/>
            <person name="Buckley D.H."/>
        </authorList>
    </citation>
    <scope>NUCLEOTIDE SEQUENCE</scope>
    <source>
        <strain evidence="9">Gb1</strain>
    </source>
</reference>
<dbReference type="PROSITE" id="PS01095">
    <property type="entry name" value="GH18_1"/>
    <property type="match status" value="1"/>
</dbReference>
<dbReference type="Pfam" id="PF00704">
    <property type="entry name" value="Glyco_hydro_18"/>
    <property type="match status" value="1"/>
</dbReference>
<sequence>MERSAGSSRHRRRRVRPLLGGAVAVVAAGALGVTGLVSTAQAADINVARNAGFESGLAGWTCSGGSGATVSSPVHGGSSALKATPAGQDNAKCTQTVAVKPGSTYTLSSWVQGGYAYLGASGTGTTDVSTWSPGSSSWTQLRTTFTTGPSTTSVTVYTHGWYGQAAYVADDVEVTGPDGGGGTDPGPSIPGAPAGLAVGTTTSSSVALTWNAVSGATGYTVYRDGTKATTSTGTSATVTGLAADTAYQFSVSATNAAGESVKSATVSGRTAKTATGPGPTTSVPKHAVTGYWQNFNNGAAVQKLSDVPADYDIIAVSFADATATPGAVTFNLDSAGLNGYTVAQFKADIKAKQAAGKNVIISVGGEKGAVAVNSDASAAAFADSVYALIQEYGFNGVDIDLENGLNSTYMTKALRSLSSKAGSGLVITMAPQTIDMQSTSGEYFKTALNIKDILTVVNMQYYNSGSMLGCDGKVYSQGSVDFLTALACIQLEGGLAPSQVGLGVPASTRGAGSGYVAPSVVNAALDCLAKGTGCGSFKPSRTYPDLRGAMTWSTNWDATAGNAWSGAVGPHVHGLP</sequence>
<keyword evidence="5" id="KW-0119">Carbohydrate metabolism</keyword>